<organism evidence="2 3">
    <name type="scientific">Dreissena polymorpha</name>
    <name type="common">Zebra mussel</name>
    <name type="synonym">Mytilus polymorpha</name>
    <dbReference type="NCBI Taxonomy" id="45954"/>
    <lineage>
        <taxon>Eukaryota</taxon>
        <taxon>Metazoa</taxon>
        <taxon>Spiralia</taxon>
        <taxon>Lophotrochozoa</taxon>
        <taxon>Mollusca</taxon>
        <taxon>Bivalvia</taxon>
        <taxon>Autobranchia</taxon>
        <taxon>Heteroconchia</taxon>
        <taxon>Euheterodonta</taxon>
        <taxon>Imparidentia</taxon>
        <taxon>Neoheterodontei</taxon>
        <taxon>Myida</taxon>
        <taxon>Dreissenoidea</taxon>
        <taxon>Dreissenidae</taxon>
        <taxon>Dreissena</taxon>
    </lineage>
</organism>
<reference evidence="2" key="1">
    <citation type="journal article" date="2019" name="bioRxiv">
        <title>The Genome of the Zebra Mussel, Dreissena polymorpha: A Resource for Invasive Species Research.</title>
        <authorList>
            <person name="McCartney M.A."/>
            <person name="Auch B."/>
            <person name="Kono T."/>
            <person name="Mallez S."/>
            <person name="Zhang Y."/>
            <person name="Obille A."/>
            <person name="Becker A."/>
            <person name="Abrahante J.E."/>
            <person name="Garbe J."/>
            <person name="Badalamenti J.P."/>
            <person name="Herman A."/>
            <person name="Mangelson H."/>
            <person name="Liachko I."/>
            <person name="Sullivan S."/>
            <person name="Sone E.D."/>
            <person name="Koren S."/>
            <person name="Silverstein K.A.T."/>
            <person name="Beckman K.B."/>
            <person name="Gohl D.M."/>
        </authorList>
    </citation>
    <scope>NUCLEOTIDE SEQUENCE</scope>
    <source>
        <strain evidence="2">Duluth1</strain>
        <tissue evidence="2">Whole animal</tissue>
    </source>
</reference>
<proteinExistence type="predicted"/>
<evidence type="ECO:0000313" key="3">
    <source>
        <dbReference type="Proteomes" id="UP000828390"/>
    </source>
</evidence>
<evidence type="ECO:0000313" key="2">
    <source>
        <dbReference type="EMBL" id="KAH3812602.1"/>
    </source>
</evidence>
<accession>A0A9D4JM92</accession>
<protein>
    <submittedName>
        <fullName evidence="2">Uncharacterized protein</fullName>
    </submittedName>
</protein>
<evidence type="ECO:0000256" key="1">
    <source>
        <dbReference type="SAM" id="MobiDB-lite"/>
    </source>
</evidence>
<dbReference type="EMBL" id="JAIWYP010000006">
    <property type="protein sequence ID" value="KAH3812602.1"/>
    <property type="molecule type" value="Genomic_DNA"/>
</dbReference>
<dbReference type="Proteomes" id="UP000828390">
    <property type="component" value="Unassembled WGS sequence"/>
</dbReference>
<sequence>MWQDIHQDDSEESPTGMEIVRRSDMETSAVPSSLDTDVLSCCLRLLTELIRIAMRNVVSLHLRKRDGSSEGSSVEDFSRTAVPGTLNLQEKLFRGSGHTSGTAREEREGLFLFSALHGPVVSPLM</sequence>
<dbReference type="AlphaFoldDB" id="A0A9D4JM92"/>
<gene>
    <name evidence="2" type="ORF">DPMN_141038</name>
</gene>
<keyword evidence="3" id="KW-1185">Reference proteome</keyword>
<name>A0A9D4JM92_DREPO</name>
<comment type="caution">
    <text evidence="2">The sequence shown here is derived from an EMBL/GenBank/DDBJ whole genome shotgun (WGS) entry which is preliminary data.</text>
</comment>
<reference evidence="2" key="2">
    <citation type="submission" date="2020-11" db="EMBL/GenBank/DDBJ databases">
        <authorList>
            <person name="McCartney M.A."/>
            <person name="Auch B."/>
            <person name="Kono T."/>
            <person name="Mallez S."/>
            <person name="Becker A."/>
            <person name="Gohl D.M."/>
            <person name="Silverstein K.A.T."/>
            <person name="Koren S."/>
            <person name="Bechman K.B."/>
            <person name="Herman A."/>
            <person name="Abrahante J.E."/>
            <person name="Garbe J."/>
        </authorList>
    </citation>
    <scope>NUCLEOTIDE SEQUENCE</scope>
    <source>
        <strain evidence="2">Duluth1</strain>
        <tissue evidence="2">Whole animal</tissue>
    </source>
</reference>
<feature type="region of interest" description="Disordered" evidence="1">
    <location>
        <begin position="1"/>
        <end position="28"/>
    </location>
</feature>